<sequence length="52" mass="6092">MHTDLIEENMSLKEFIENIVGMSFEDYQNKVNYLDKILQGEINVESDLARLT</sequence>
<evidence type="ECO:0000313" key="2">
    <source>
        <dbReference type="EMBL" id="SCY69406.1"/>
    </source>
</evidence>
<gene>
    <name evidence="1" type="ORF">LMI_1653</name>
    <name evidence="2" type="ORF">SAMN02982997_02521</name>
</gene>
<dbReference type="EMBL" id="LN614830">
    <property type="protein sequence ID" value="CEG60950.1"/>
    <property type="molecule type" value="Genomic_DNA"/>
</dbReference>
<dbReference type="EMBL" id="FMVN01000014">
    <property type="protein sequence ID" value="SCY69406.1"/>
    <property type="molecule type" value="Genomic_DNA"/>
</dbReference>
<reference evidence="2 4" key="3">
    <citation type="submission" date="2016-10" db="EMBL/GenBank/DDBJ databases">
        <authorList>
            <person name="Varghese N."/>
            <person name="Submissions S."/>
        </authorList>
    </citation>
    <scope>NUCLEOTIDE SEQUENCE [LARGE SCALE GENOMIC DNA]</scope>
    <source>
        <strain evidence="2 4">ATCC 33218</strain>
    </source>
</reference>
<dbReference type="Proteomes" id="UP000032414">
    <property type="component" value="Chromosome I"/>
</dbReference>
<name>A0A098GG39_LEGMI</name>
<organism evidence="1 3">
    <name type="scientific">Legionella micdadei</name>
    <name type="common">Tatlockia micdadei</name>
    <dbReference type="NCBI Taxonomy" id="451"/>
    <lineage>
        <taxon>Bacteria</taxon>
        <taxon>Pseudomonadati</taxon>
        <taxon>Pseudomonadota</taxon>
        <taxon>Gammaproteobacteria</taxon>
        <taxon>Legionellales</taxon>
        <taxon>Legionellaceae</taxon>
        <taxon>Legionella</taxon>
    </lineage>
</organism>
<dbReference type="RefSeq" id="WP_153280299.1">
    <property type="nucleotide sequence ID" value="NZ_FMVN01000014.1"/>
</dbReference>
<reference evidence="1" key="2">
    <citation type="submission" date="2014-09" db="EMBL/GenBank/DDBJ databases">
        <authorList>
            <person name="GOMEZ-VALERO Laura"/>
        </authorList>
    </citation>
    <scope>NUCLEOTIDE SEQUENCE</scope>
    <source>
        <strain evidence="1">ATCC33218</strain>
    </source>
</reference>
<reference evidence="3" key="1">
    <citation type="submission" date="2014-09" db="EMBL/GenBank/DDBJ databases">
        <authorList>
            <person name="Gomez-Valero L."/>
        </authorList>
    </citation>
    <scope>NUCLEOTIDE SEQUENCE [LARGE SCALE GENOMIC DNA]</scope>
    <source>
        <strain evidence="3">ATCC33218</strain>
    </source>
</reference>
<dbReference type="Proteomes" id="UP000182998">
    <property type="component" value="Unassembled WGS sequence"/>
</dbReference>
<dbReference type="HOGENOM" id="CLU_3085680_0_0_6"/>
<evidence type="ECO:0000313" key="4">
    <source>
        <dbReference type="Proteomes" id="UP000182998"/>
    </source>
</evidence>
<accession>A0A098GG39</accession>
<protein>
    <submittedName>
        <fullName evidence="1">Uncharacterized protein</fullName>
    </submittedName>
</protein>
<proteinExistence type="predicted"/>
<keyword evidence="4" id="KW-1185">Reference proteome</keyword>
<dbReference type="KEGG" id="tmc:LMI_1653"/>
<evidence type="ECO:0000313" key="1">
    <source>
        <dbReference type="EMBL" id="CEG60950.1"/>
    </source>
</evidence>
<evidence type="ECO:0000313" key="3">
    <source>
        <dbReference type="Proteomes" id="UP000032414"/>
    </source>
</evidence>
<dbReference type="AlphaFoldDB" id="A0A098GG39"/>